<keyword evidence="8" id="KW-1185">Reference proteome</keyword>
<dbReference type="Pfam" id="PF00026">
    <property type="entry name" value="Asp"/>
    <property type="match status" value="1"/>
</dbReference>
<dbReference type="Gene3D" id="2.40.70.10">
    <property type="entry name" value="Acid Proteases"/>
    <property type="match status" value="2"/>
</dbReference>
<evidence type="ECO:0000259" key="6">
    <source>
        <dbReference type="PROSITE" id="PS51767"/>
    </source>
</evidence>
<dbReference type="InterPro" id="IPR021109">
    <property type="entry name" value="Peptidase_aspartic_dom_sf"/>
</dbReference>
<dbReference type="AlphaFoldDB" id="A0A074XB44"/>
<reference evidence="7 8" key="1">
    <citation type="journal article" date="2014" name="BMC Genomics">
        <title>Genome sequencing of four Aureobasidium pullulans varieties: biotechnological potential, stress tolerance, and description of new species.</title>
        <authorList>
            <person name="Gostin Ar C."/>
            <person name="Ohm R.A."/>
            <person name="Kogej T."/>
            <person name="Sonjak S."/>
            <person name="Turk M."/>
            <person name="Zajc J."/>
            <person name="Zalar P."/>
            <person name="Grube M."/>
            <person name="Sun H."/>
            <person name="Han J."/>
            <person name="Sharma A."/>
            <person name="Chiniquy J."/>
            <person name="Ngan C.Y."/>
            <person name="Lipzen A."/>
            <person name="Barry K."/>
            <person name="Grigoriev I.V."/>
            <person name="Gunde-Cimerman N."/>
        </authorList>
    </citation>
    <scope>NUCLEOTIDE SEQUENCE [LARGE SCALE GENOMIC DNA]</scope>
    <source>
        <strain evidence="7 8">CBS 147.97</strain>
    </source>
</reference>
<sequence>YFVNLTVGTPPQPQTVIIDTGSSDTIFLAADAPACQAQKSKSKCPGGSYNSSASSTFQTLSPGAIDAGYGENATATSNQGGYVADLVTDMIQIGDIVVTGAHFGLAHEVEGNFLGNGLYTGIMGLNYPALEAVEEGQPKYPTFVESLVGAKAIASRLYSLYLNELSSYGSILFGGVDTEKYIGNLTTLNLLPSGLEDKKVQLFPLRMEQVSITHEDGTEETIVAPNEFDKAILPDSGTATWNVPSDTYNKIVNMTGVTMSGSNAVLPCSKISNKTSLTLTFSGNGTNKAQLEVPLTSFFIPATLADGSGIAKVDGEDACLLMVKEAAPNSSIYLMGDPVMRAGYWVFDLDNGQVSIAQARLSSTTSNIVAIEAGPHGVMNATDQPSELGANSTAKIDGTATASVSYTLSTAAGAVGQTAGPQSTTLS</sequence>
<dbReference type="OrthoDB" id="771136at2759"/>
<accession>A0A074XB44</accession>
<dbReference type="PANTHER" id="PTHR47966">
    <property type="entry name" value="BETA-SITE APP-CLEAVING ENZYME, ISOFORM A-RELATED"/>
    <property type="match status" value="1"/>
</dbReference>
<dbReference type="PROSITE" id="PS51767">
    <property type="entry name" value="PEPTIDASE_A1"/>
    <property type="match status" value="1"/>
</dbReference>
<feature type="disulfide bond" evidence="4">
    <location>
        <begin position="268"/>
        <end position="319"/>
    </location>
</feature>
<evidence type="ECO:0000256" key="1">
    <source>
        <dbReference type="ARBA" id="ARBA00007447"/>
    </source>
</evidence>
<dbReference type="GO" id="GO:0004190">
    <property type="term" value="F:aspartic-type endopeptidase activity"/>
    <property type="evidence" value="ECO:0007669"/>
    <property type="project" value="UniProtKB-KW"/>
</dbReference>
<evidence type="ECO:0000256" key="5">
    <source>
        <dbReference type="RuleBase" id="RU000454"/>
    </source>
</evidence>
<dbReference type="GO" id="GO:0006508">
    <property type="term" value="P:proteolysis"/>
    <property type="evidence" value="ECO:0007669"/>
    <property type="project" value="UniProtKB-KW"/>
</dbReference>
<evidence type="ECO:0000256" key="2">
    <source>
        <dbReference type="ARBA" id="ARBA00022750"/>
    </source>
</evidence>
<dbReference type="InterPro" id="IPR001461">
    <property type="entry name" value="Aspartic_peptidase_A1"/>
</dbReference>
<dbReference type="SUPFAM" id="SSF50630">
    <property type="entry name" value="Acid proteases"/>
    <property type="match status" value="1"/>
</dbReference>
<dbReference type="GeneID" id="25407712"/>
<evidence type="ECO:0000256" key="4">
    <source>
        <dbReference type="PIRSR" id="PIRSR601461-2"/>
    </source>
</evidence>
<dbReference type="STRING" id="1043004.A0A074XB44"/>
<dbReference type="PRINTS" id="PR00792">
    <property type="entry name" value="PEPSIN"/>
</dbReference>
<dbReference type="InterPro" id="IPR033121">
    <property type="entry name" value="PEPTIDASE_A1"/>
</dbReference>
<feature type="active site" evidence="3">
    <location>
        <position position="235"/>
    </location>
</feature>
<dbReference type="HOGENOM" id="CLU_013253_9_3_1"/>
<proteinExistence type="inferred from homology"/>
<evidence type="ECO:0000256" key="3">
    <source>
        <dbReference type="PIRSR" id="PIRSR601461-1"/>
    </source>
</evidence>
<evidence type="ECO:0000313" key="7">
    <source>
        <dbReference type="EMBL" id="KEQ71856.1"/>
    </source>
</evidence>
<protein>
    <submittedName>
        <fullName evidence="7">Acid protease</fullName>
    </submittedName>
</protein>
<gene>
    <name evidence="7" type="ORF">M436DRAFT_12060</name>
</gene>
<dbReference type="RefSeq" id="XP_013425746.1">
    <property type="nucleotide sequence ID" value="XM_013570292.1"/>
</dbReference>
<dbReference type="EMBL" id="KL584713">
    <property type="protein sequence ID" value="KEQ71856.1"/>
    <property type="molecule type" value="Genomic_DNA"/>
</dbReference>
<keyword evidence="4" id="KW-1015">Disulfide bond</keyword>
<dbReference type="PANTHER" id="PTHR47966:SF65">
    <property type="entry name" value="ASPARTIC-TYPE ENDOPEPTIDASE"/>
    <property type="match status" value="1"/>
</dbReference>
<feature type="non-terminal residue" evidence="7">
    <location>
        <position position="1"/>
    </location>
</feature>
<dbReference type="PROSITE" id="PS00141">
    <property type="entry name" value="ASP_PROTEASE"/>
    <property type="match status" value="1"/>
</dbReference>
<feature type="domain" description="Peptidase A1" evidence="6">
    <location>
        <begin position="1"/>
        <end position="357"/>
    </location>
</feature>
<keyword evidence="2 5" id="KW-0064">Aspartyl protease</keyword>
<dbReference type="InterPro" id="IPR001969">
    <property type="entry name" value="Aspartic_peptidase_AS"/>
</dbReference>
<feature type="non-terminal residue" evidence="7">
    <location>
        <position position="427"/>
    </location>
</feature>
<evidence type="ECO:0000313" key="8">
    <source>
        <dbReference type="Proteomes" id="UP000027730"/>
    </source>
</evidence>
<dbReference type="Proteomes" id="UP000027730">
    <property type="component" value="Unassembled WGS sequence"/>
</dbReference>
<name>A0A074XB44_9PEZI</name>
<keyword evidence="5 7" id="KW-0645">Protease</keyword>
<keyword evidence="5" id="KW-0378">Hydrolase</keyword>
<feature type="active site" evidence="3">
    <location>
        <position position="19"/>
    </location>
</feature>
<organism evidence="7 8">
    <name type="scientific">Aureobasidium namibiae CBS 147.97</name>
    <dbReference type="NCBI Taxonomy" id="1043004"/>
    <lineage>
        <taxon>Eukaryota</taxon>
        <taxon>Fungi</taxon>
        <taxon>Dikarya</taxon>
        <taxon>Ascomycota</taxon>
        <taxon>Pezizomycotina</taxon>
        <taxon>Dothideomycetes</taxon>
        <taxon>Dothideomycetidae</taxon>
        <taxon>Dothideales</taxon>
        <taxon>Saccotheciaceae</taxon>
        <taxon>Aureobasidium</taxon>
    </lineage>
</organism>
<comment type="similarity">
    <text evidence="1 5">Belongs to the peptidase A1 family.</text>
</comment>